<gene>
    <name evidence="1" type="ORF">AB0A88_23160</name>
</gene>
<protein>
    <submittedName>
        <fullName evidence="1">Uncharacterized protein</fullName>
    </submittedName>
</protein>
<proteinExistence type="predicted"/>
<dbReference type="EMBL" id="JBEZAE010000015">
    <property type="protein sequence ID" value="MEU7073027.1"/>
    <property type="molecule type" value="Genomic_DNA"/>
</dbReference>
<evidence type="ECO:0000313" key="2">
    <source>
        <dbReference type="Proteomes" id="UP001551329"/>
    </source>
</evidence>
<dbReference type="Proteomes" id="UP001551329">
    <property type="component" value="Unassembled WGS sequence"/>
</dbReference>
<dbReference type="RefSeq" id="WP_358476341.1">
    <property type="nucleotide sequence ID" value="NZ_JBEZAE010000015.1"/>
</dbReference>
<reference evidence="1 2" key="1">
    <citation type="submission" date="2024-06" db="EMBL/GenBank/DDBJ databases">
        <title>The Natural Products Discovery Center: Release of the First 8490 Sequenced Strains for Exploring Actinobacteria Biosynthetic Diversity.</title>
        <authorList>
            <person name="Kalkreuter E."/>
            <person name="Kautsar S.A."/>
            <person name="Yang D."/>
            <person name="Bader C.D."/>
            <person name="Teijaro C.N."/>
            <person name="Fluegel L."/>
            <person name="Davis C.M."/>
            <person name="Simpson J.R."/>
            <person name="Lauterbach L."/>
            <person name="Steele A.D."/>
            <person name="Gui C."/>
            <person name="Meng S."/>
            <person name="Li G."/>
            <person name="Viehrig K."/>
            <person name="Ye F."/>
            <person name="Su P."/>
            <person name="Kiefer A.F."/>
            <person name="Nichols A."/>
            <person name="Cepeda A.J."/>
            <person name="Yan W."/>
            <person name="Fan B."/>
            <person name="Jiang Y."/>
            <person name="Adhikari A."/>
            <person name="Zheng C.-J."/>
            <person name="Schuster L."/>
            <person name="Cowan T.M."/>
            <person name="Smanski M.J."/>
            <person name="Chevrette M.G."/>
            <person name="De Carvalho L.P.S."/>
            <person name="Shen B."/>
        </authorList>
    </citation>
    <scope>NUCLEOTIDE SEQUENCE [LARGE SCALE GENOMIC DNA]</scope>
    <source>
        <strain evidence="1 2">NPDC045974</strain>
    </source>
</reference>
<sequence length="116" mass="13080">MTVYWVFVPRTGVQVRAEGTMEFAPNLAVPSYALQKRVKDKAGKVYYDGVLRLPKQQAVEDFPTADDSARMLVWRRRASDPVPALTEPPDEVWTLSSGGRVIRHPLCPASKDTEHR</sequence>
<name>A0ABV3CE10_9ACTN</name>
<keyword evidence="2" id="KW-1185">Reference proteome</keyword>
<evidence type="ECO:0000313" key="1">
    <source>
        <dbReference type="EMBL" id="MEU7073027.1"/>
    </source>
</evidence>
<accession>A0ABV3CE10</accession>
<comment type="caution">
    <text evidence="1">The sequence shown here is derived from an EMBL/GenBank/DDBJ whole genome shotgun (WGS) entry which is preliminary data.</text>
</comment>
<organism evidence="1 2">
    <name type="scientific">Streptomyces narbonensis</name>
    <dbReference type="NCBI Taxonomy" id="67333"/>
    <lineage>
        <taxon>Bacteria</taxon>
        <taxon>Bacillati</taxon>
        <taxon>Actinomycetota</taxon>
        <taxon>Actinomycetes</taxon>
        <taxon>Kitasatosporales</taxon>
        <taxon>Streptomycetaceae</taxon>
        <taxon>Streptomyces</taxon>
    </lineage>
</organism>